<comment type="caution">
    <text evidence="4">The sequence shown here is derived from an EMBL/GenBank/DDBJ whole genome shotgun (WGS) entry which is preliminary data.</text>
</comment>
<dbReference type="InterPro" id="IPR050680">
    <property type="entry name" value="YpeA/RimI_acetyltransf"/>
</dbReference>
<evidence type="ECO:0000259" key="3">
    <source>
        <dbReference type="PROSITE" id="PS51186"/>
    </source>
</evidence>
<organism evidence="4 5">
    <name type="scientific">Pseudovibrio axinellae</name>
    <dbReference type="NCBI Taxonomy" id="989403"/>
    <lineage>
        <taxon>Bacteria</taxon>
        <taxon>Pseudomonadati</taxon>
        <taxon>Pseudomonadota</taxon>
        <taxon>Alphaproteobacteria</taxon>
        <taxon>Hyphomicrobiales</taxon>
        <taxon>Stappiaceae</taxon>
        <taxon>Pseudovibrio</taxon>
    </lineage>
</organism>
<keyword evidence="2 4" id="KW-0012">Acyltransferase</keyword>
<protein>
    <submittedName>
        <fullName evidence="4">N-acyltransferase YncA</fullName>
        <ecNumber evidence="4">2.3.1.-</ecNumber>
    </submittedName>
</protein>
<accession>A0A165T5U6</accession>
<proteinExistence type="predicted"/>
<evidence type="ECO:0000256" key="1">
    <source>
        <dbReference type="ARBA" id="ARBA00022679"/>
    </source>
</evidence>
<dbReference type="InterPro" id="IPR000182">
    <property type="entry name" value="GNAT_dom"/>
</dbReference>
<dbReference type="PROSITE" id="PS51186">
    <property type="entry name" value="GNAT"/>
    <property type="match status" value="1"/>
</dbReference>
<evidence type="ECO:0000313" key="4">
    <source>
        <dbReference type="EMBL" id="KZL05478.1"/>
    </source>
</evidence>
<dbReference type="InterPro" id="IPR016181">
    <property type="entry name" value="Acyl_CoA_acyltransferase"/>
</dbReference>
<dbReference type="PANTHER" id="PTHR43420:SF47">
    <property type="entry name" value="N-ACETYLTRANSFERASE DOMAIN-CONTAINING PROTEIN"/>
    <property type="match status" value="1"/>
</dbReference>
<gene>
    <name evidence="4" type="primary">yncA_2</name>
    <name evidence="4" type="ORF">PsAD2_04403</name>
</gene>
<dbReference type="Pfam" id="PF00583">
    <property type="entry name" value="Acetyltransf_1"/>
    <property type="match status" value="1"/>
</dbReference>
<dbReference type="GO" id="GO:0016747">
    <property type="term" value="F:acyltransferase activity, transferring groups other than amino-acyl groups"/>
    <property type="evidence" value="ECO:0007669"/>
    <property type="project" value="InterPro"/>
</dbReference>
<dbReference type="PANTHER" id="PTHR43420">
    <property type="entry name" value="ACETYLTRANSFERASE"/>
    <property type="match status" value="1"/>
</dbReference>
<dbReference type="PATRIC" id="fig|989403.3.peg.4823"/>
<evidence type="ECO:0000313" key="5">
    <source>
        <dbReference type="Proteomes" id="UP000076577"/>
    </source>
</evidence>
<dbReference type="AlphaFoldDB" id="A0A165T5U6"/>
<dbReference type="STRING" id="989403.SAMN05421798_101854"/>
<dbReference type="EC" id="2.3.1.-" evidence="4"/>
<reference evidence="4 5" key="1">
    <citation type="journal article" date="2016" name="Front. Microbiol.">
        <title>Comparative Genomic Analysis Reveals a Diverse Repertoire of Genes Involved in Prokaryote-Eukaryote Interactions within the Pseudovibrio Genus.</title>
        <authorList>
            <person name="Romano S."/>
            <person name="Fernandez-Guerra A."/>
            <person name="Reen F.J."/>
            <person name="Glockner F.O."/>
            <person name="Crowley S.P."/>
            <person name="O'Sullivan O."/>
            <person name="Cotter P.D."/>
            <person name="Adams C."/>
            <person name="Dobson A.D."/>
            <person name="O'Gara F."/>
        </authorList>
    </citation>
    <scope>NUCLEOTIDE SEQUENCE [LARGE SCALE GENOMIC DNA]</scope>
    <source>
        <strain evidence="4 5">Ad2</strain>
    </source>
</reference>
<keyword evidence="1 4" id="KW-0808">Transferase</keyword>
<dbReference type="Proteomes" id="UP000076577">
    <property type="component" value="Unassembled WGS sequence"/>
</dbReference>
<dbReference type="SUPFAM" id="SSF55729">
    <property type="entry name" value="Acyl-CoA N-acyltransferases (Nat)"/>
    <property type="match status" value="1"/>
</dbReference>
<dbReference type="CDD" id="cd04301">
    <property type="entry name" value="NAT_SF"/>
    <property type="match status" value="1"/>
</dbReference>
<dbReference type="EMBL" id="LMCB01000152">
    <property type="protein sequence ID" value="KZL05478.1"/>
    <property type="molecule type" value="Genomic_DNA"/>
</dbReference>
<keyword evidence="5" id="KW-1185">Reference proteome</keyword>
<feature type="domain" description="N-acetyltransferase" evidence="3">
    <location>
        <begin position="3"/>
        <end position="146"/>
    </location>
</feature>
<sequence>MQLTIRPFRETDFPRIQEIYARSKLDELTFEDQTFEFLPLDQDNRRFKGLLASQIVVYEQQEIVGYAARKHSEITALFVHPEGRGAGIGKTLMQHVLDKIKGEAILYVVSSNLPAIRLYERFGFALTKQFMTDYNGIPVSASMMVRRVTG</sequence>
<dbReference type="Gene3D" id="3.40.630.30">
    <property type="match status" value="1"/>
</dbReference>
<name>A0A165T5U6_9HYPH</name>
<evidence type="ECO:0000256" key="2">
    <source>
        <dbReference type="ARBA" id="ARBA00023315"/>
    </source>
</evidence>